<evidence type="ECO:0000259" key="1">
    <source>
        <dbReference type="PROSITE" id="PS51412"/>
    </source>
</evidence>
<name>A0A914NY33_9BILA</name>
<accession>A0A914NY33</accession>
<dbReference type="Pfam" id="PF01823">
    <property type="entry name" value="MACPF"/>
    <property type="match status" value="1"/>
</dbReference>
<dbReference type="PROSITE" id="PS51412">
    <property type="entry name" value="MACPF_2"/>
    <property type="match status" value="1"/>
</dbReference>
<organism evidence="2 3">
    <name type="scientific">Panagrolaimus davidi</name>
    <dbReference type="NCBI Taxonomy" id="227884"/>
    <lineage>
        <taxon>Eukaryota</taxon>
        <taxon>Metazoa</taxon>
        <taxon>Ecdysozoa</taxon>
        <taxon>Nematoda</taxon>
        <taxon>Chromadorea</taxon>
        <taxon>Rhabditida</taxon>
        <taxon>Tylenchina</taxon>
        <taxon>Panagrolaimomorpha</taxon>
        <taxon>Panagrolaimoidea</taxon>
        <taxon>Panagrolaimidae</taxon>
        <taxon>Panagrolaimus</taxon>
    </lineage>
</organism>
<feature type="domain" description="MACPF" evidence="1">
    <location>
        <begin position="1"/>
        <end position="218"/>
    </location>
</feature>
<dbReference type="Proteomes" id="UP000887578">
    <property type="component" value="Unplaced"/>
</dbReference>
<dbReference type="InterPro" id="IPR020864">
    <property type="entry name" value="MACPF"/>
</dbReference>
<keyword evidence="2" id="KW-1185">Reference proteome</keyword>
<sequence length="513" mass="58166">MSMEMQIGKQHMEQHELKCFSNTVEYRAFNLIATESAGFEKSFTDRLVEIAENVKARTFLLAQYNAESLIGDYGTHVTNKALAGASIKMLSFTKADNETDKLSIKAKLTAGFKANILGIAKSDMEMHASLGLDFESKSYSSESQTLLITKGGPDVNKLFSQSPDGNKLSVDSVVGLTREGIPLFNLIHRGVLNGYDPKTMRMVQDFIYNATQEYYKHNTIPGCNDVHLNYFYKANIYDGQCIRTQQFYDYIIGGVFQKCEYISSSSERHPTLPKGNQCDEYNLPNPFTKNYTCMENFDETGIESFYVTFQNRIHSLNDSNCNGTICQRNYTIFDEIKITAFWCKFNRENYPPAQIVIPATLVKFGGIFSSDNVFSDNKGCPDGYLDYPFFHNLKICMSQFEIKEVDPSSSSSLTGIFGEIRDAAAFGGIITCHDKFAQCPQYFSRYLAATIDGCSYYYCAKVGLQYPITSMPTVRKPPYIDRNLAMSDTRFSYRQKTQKFEGTFEIFQDKIIE</sequence>
<evidence type="ECO:0000313" key="3">
    <source>
        <dbReference type="WBParaSite" id="PDA_v2.g10294.t1"/>
    </source>
</evidence>
<protein>
    <submittedName>
        <fullName evidence="3">Macrophage-expressed gene 1 protein</fullName>
    </submittedName>
</protein>
<dbReference type="AlphaFoldDB" id="A0A914NY33"/>
<evidence type="ECO:0000313" key="2">
    <source>
        <dbReference type="Proteomes" id="UP000887578"/>
    </source>
</evidence>
<dbReference type="WBParaSite" id="PDA_v2.g10294.t1">
    <property type="protein sequence ID" value="PDA_v2.g10294.t1"/>
    <property type="gene ID" value="PDA_v2.g10294"/>
</dbReference>
<proteinExistence type="predicted"/>
<reference evidence="3" key="1">
    <citation type="submission" date="2022-11" db="UniProtKB">
        <authorList>
            <consortium name="WormBaseParasite"/>
        </authorList>
    </citation>
    <scope>IDENTIFICATION</scope>
</reference>